<evidence type="ECO:0000313" key="3">
    <source>
        <dbReference type="EMBL" id="KAK1343031.1"/>
    </source>
</evidence>
<proteinExistence type="predicted"/>
<sequence length="371" mass="40293">MFTGPRLLSTRICKLTTILFALIGCGRSEVSPEGNEITRRKSNPVRWSLMADEDTAGTSWGQLPGRLLYRAGRAWVGLASFYLEEHPGQTGFLGVTGQSLWATPCYFLFYKSWNIGTQSRQNRSRDQALSPAQTPSKRLLMPGSLAPPPTTRHSSQLPPARPIAPMAPAAAPAPRCGGSRAAAPLLLLVAAFGAQSPRQSPIALPHMYSLSGSQVLRELGGAITAGRPGIGLVGHQVPALLPQHLGAQQRRDDWVPTRRPVAHTRPGLAPPTHLLHHPALDPLSLGPIGTSTATCCQHSISNVRHVLRHPWCEKWSECICKRPLFFMLATQRFLQENICSGPVIPGLRQQQKPHVHLPHVLGETEKLGPSA</sequence>
<dbReference type="PROSITE" id="PS51257">
    <property type="entry name" value="PROKAR_LIPOPROTEIN"/>
    <property type="match status" value="1"/>
</dbReference>
<keyword evidence="2" id="KW-0732">Signal</keyword>
<evidence type="ECO:0000256" key="1">
    <source>
        <dbReference type="SAM" id="MobiDB-lite"/>
    </source>
</evidence>
<feature type="chain" id="PRO_5041238739" evidence="2">
    <location>
        <begin position="29"/>
        <end position="371"/>
    </location>
</feature>
<reference evidence="3" key="1">
    <citation type="submission" date="2023-06" db="EMBL/GenBank/DDBJ databases">
        <title>Reference genome for the Northern bat (Eptesicus nilssonii), a most northern bat species.</title>
        <authorList>
            <person name="Laine V.N."/>
            <person name="Pulliainen A.T."/>
            <person name="Lilley T.M."/>
        </authorList>
    </citation>
    <scope>NUCLEOTIDE SEQUENCE</scope>
    <source>
        <strain evidence="3">BLF_Eptnil</strain>
        <tissue evidence="3">Kidney</tissue>
    </source>
</reference>
<name>A0AA40I518_CNENI</name>
<comment type="caution">
    <text evidence="3">The sequence shown here is derived from an EMBL/GenBank/DDBJ whole genome shotgun (WGS) entry which is preliminary data.</text>
</comment>
<evidence type="ECO:0000313" key="4">
    <source>
        <dbReference type="Proteomes" id="UP001177744"/>
    </source>
</evidence>
<feature type="signal peptide" evidence="2">
    <location>
        <begin position="1"/>
        <end position="28"/>
    </location>
</feature>
<accession>A0AA40I518</accession>
<feature type="compositionally biased region" description="Low complexity" evidence="1">
    <location>
        <begin position="163"/>
        <end position="175"/>
    </location>
</feature>
<protein>
    <submittedName>
        <fullName evidence="3">Uncharacterized protein</fullName>
    </submittedName>
</protein>
<dbReference type="Proteomes" id="UP001177744">
    <property type="component" value="Unassembled WGS sequence"/>
</dbReference>
<dbReference type="AlphaFoldDB" id="A0AA40I518"/>
<gene>
    <name evidence="3" type="ORF">QTO34_015801</name>
</gene>
<organism evidence="3 4">
    <name type="scientific">Cnephaeus nilssonii</name>
    <name type="common">Northern bat</name>
    <name type="synonym">Eptesicus nilssonii</name>
    <dbReference type="NCBI Taxonomy" id="3371016"/>
    <lineage>
        <taxon>Eukaryota</taxon>
        <taxon>Metazoa</taxon>
        <taxon>Chordata</taxon>
        <taxon>Craniata</taxon>
        <taxon>Vertebrata</taxon>
        <taxon>Euteleostomi</taxon>
        <taxon>Mammalia</taxon>
        <taxon>Eutheria</taxon>
        <taxon>Laurasiatheria</taxon>
        <taxon>Chiroptera</taxon>
        <taxon>Yangochiroptera</taxon>
        <taxon>Vespertilionidae</taxon>
        <taxon>Cnephaeus</taxon>
    </lineage>
</organism>
<evidence type="ECO:0000256" key="2">
    <source>
        <dbReference type="SAM" id="SignalP"/>
    </source>
</evidence>
<keyword evidence="4" id="KW-1185">Reference proteome</keyword>
<dbReference type="EMBL" id="JAULJE010000005">
    <property type="protein sequence ID" value="KAK1343031.1"/>
    <property type="molecule type" value="Genomic_DNA"/>
</dbReference>
<feature type="region of interest" description="Disordered" evidence="1">
    <location>
        <begin position="120"/>
        <end position="175"/>
    </location>
</feature>